<dbReference type="EMBL" id="AGUD01000306">
    <property type="protein sequence ID" value="EHN09002.1"/>
    <property type="molecule type" value="Genomic_DNA"/>
</dbReference>
<dbReference type="RefSeq" id="WP_007578856.1">
    <property type="nucleotide sequence ID" value="NZ_AGUD01000306.1"/>
</dbReference>
<sequence length="182" mass="19645">MPARGTPIEFFRGPTQRYRSVLHRSDGVLVELDGGGYNKVGGAAGRVPHDLAHFVVEDRLGLAFGLWGVIAAGGLFAHTAIVGGRQPPHAARRAQAVVDRAGDRLSQAEMLTRAVADLALADRPRDVAGLERALGERWWSPAITAERLQAACDGLRQAGEQWAALPVGEPLRVAWRLPLPRR</sequence>
<reference evidence="2 3" key="1">
    <citation type="journal article" date="2013" name="Biodegradation">
        <title>Quantitative proteomic analysis of ibuprofen-degrading Patulibacter sp. strain I11.</title>
        <authorList>
            <person name="Almeida B."/>
            <person name="Kjeldal H."/>
            <person name="Lolas I."/>
            <person name="Knudsen A.D."/>
            <person name="Carvalho G."/>
            <person name="Nielsen K.L."/>
            <person name="Barreto Crespo M.T."/>
            <person name="Stensballe A."/>
            <person name="Nielsen J.L."/>
        </authorList>
    </citation>
    <scope>NUCLEOTIDE SEQUENCE [LARGE SCALE GENOMIC DNA]</scope>
    <source>
        <strain evidence="2 3">I11</strain>
    </source>
</reference>
<keyword evidence="3" id="KW-1185">Reference proteome</keyword>
<organism evidence="2 3">
    <name type="scientific">Patulibacter medicamentivorans</name>
    <dbReference type="NCBI Taxonomy" id="1097667"/>
    <lineage>
        <taxon>Bacteria</taxon>
        <taxon>Bacillati</taxon>
        <taxon>Actinomycetota</taxon>
        <taxon>Thermoleophilia</taxon>
        <taxon>Solirubrobacterales</taxon>
        <taxon>Patulibacteraceae</taxon>
        <taxon>Patulibacter</taxon>
    </lineage>
</organism>
<comment type="caution">
    <text evidence="2">The sequence shown here is derived from an EMBL/GenBank/DDBJ whole genome shotgun (WGS) entry which is preliminary data.</text>
</comment>
<name>H0EBC6_9ACTN</name>
<dbReference type="OrthoDB" id="4170613at2"/>
<keyword evidence="1" id="KW-0472">Membrane</keyword>
<dbReference type="Proteomes" id="UP000005143">
    <property type="component" value="Unassembled WGS sequence"/>
</dbReference>
<dbReference type="AlphaFoldDB" id="H0EBC6"/>
<feature type="transmembrane region" description="Helical" evidence="1">
    <location>
        <begin position="60"/>
        <end position="83"/>
    </location>
</feature>
<keyword evidence="1" id="KW-1133">Transmembrane helix</keyword>
<accession>H0EBC6</accession>
<evidence type="ECO:0000313" key="2">
    <source>
        <dbReference type="EMBL" id="EHN09002.1"/>
    </source>
</evidence>
<evidence type="ECO:0000256" key="1">
    <source>
        <dbReference type="SAM" id="Phobius"/>
    </source>
</evidence>
<evidence type="ECO:0000313" key="3">
    <source>
        <dbReference type="Proteomes" id="UP000005143"/>
    </source>
</evidence>
<gene>
    <name evidence="2" type="ORF">PAI11_41550</name>
</gene>
<protein>
    <submittedName>
        <fullName evidence="2">Uncharacterized protein</fullName>
    </submittedName>
</protein>
<proteinExistence type="predicted"/>
<keyword evidence="1" id="KW-0812">Transmembrane</keyword>